<keyword evidence="1" id="KW-0472">Membrane</keyword>
<reference evidence="2" key="1">
    <citation type="submission" date="2019-03" db="EMBL/GenBank/DDBJ databases">
        <title>Single cell metagenomics reveals metabolic interactions within the superorganism composed of flagellate Streblomastix strix and complex community of Bacteroidetes bacteria on its surface.</title>
        <authorList>
            <person name="Treitli S.C."/>
            <person name="Kolisko M."/>
            <person name="Husnik F."/>
            <person name="Keeling P."/>
            <person name="Hampl V."/>
        </authorList>
    </citation>
    <scope>NUCLEOTIDE SEQUENCE</scope>
    <source>
        <strain evidence="2">STM</strain>
    </source>
</reference>
<accession>A0A5J4SCT7</accession>
<proteinExistence type="predicted"/>
<evidence type="ECO:0000256" key="1">
    <source>
        <dbReference type="SAM" id="Phobius"/>
    </source>
</evidence>
<feature type="transmembrane region" description="Helical" evidence="1">
    <location>
        <begin position="254"/>
        <end position="272"/>
    </location>
</feature>
<feature type="transmembrane region" description="Helical" evidence="1">
    <location>
        <begin position="284"/>
        <end position="302"/>
    </location>
</feature>
<organism evidence="2">
    <name type="scientific">termite gut metagenome</name>
    <dbReference type="NCBI Taxonomy" id="433724"/>
    <lineage>
        <taxon>unclassified sequences</taxon>
        <taxon>metagenomes</taxon>
        <taxon>organismal metagenomes</taxon>
    </lineage>
</organism>
<dbReference type="Pfam" id="PF19529">
    <property type="entry name" value="DUF6057"/>
    <property type="match status" value="1"/>
</dbReference>
<evidence type="ECO:0000313" key="2">
    <source>
        <dbReference type="EMBL" id="KAA6343160.1"/>
    </source>
</evidence>
<keyword evidence="1" id="KW-1133">Transmembrane helix</keyword>
<name>A0A5J4SCT7_9ZZZZ</name>
<dbReference type="AlphaFoldDB" id="A0A5J4SCT7"/>
<feature type="transmembrane region" description="Helical" evidence="1">
    <location>
        <begin position="150"/>
        <end position="174"/>
    </location>
</feature>
<dbReference type="InterPro" id="IPR045692">
    <property type="entry name" value="DUF6057"/>
</dbReference>
<keyword evidence="1" id="KW-0812">Transmembrane</keyword>
<feature type="transmembrane region" description="Helical" evidence="1">
    <location>
        <begin position="27"/>
        <end position="44"/>
    </location>
</feature>
<sequence>MAAPFFYGIFAGALNVYRDKMKLLIKIKYLIFWLVVYSVLYVYLQTCCEYHFYFIEQNQLFQNTWFYVAEHLSQPGGLALICSEFLVQFFLLPYAGAAITAALLTIAGGLTFLLVKRIAPKADCLALCLLPVVTLLFMHFNFNYLPYGTVAYLLTLLVLYAVVHIQGFTVRFIAHLLSVMLLFCLAGPVFMLYALIATVYELLFQSPRRYLVILLLGEGVLIGVLSVYFAINGEYRLAFLPDGYYHTKLIPHSVIYYSWCSLLLIVLSAYFLQNRKPVSKKRLLVETSFFLIAVAALLHWGITTFSNKQAEIVKRLDYYSRTEQWDQILQHCQGSLSNYLHICHVNLALMQKGELGDKMFSYDQRGPEGMVVNWNKTTSVSVLLSDIYFAMNLVAPAQEMAFEAYIGAIGEGNPRILKRLVQTNLIYGAYPVAEKYINILENTLCYRDWAKAHRRFLYRDDEVANDPLLGAKRRLLMPVSTLSLLKGIDIELQHLAENNPSDHTSIVYAGALYLLLKDVQAFQSLIEQYFDTSALPSLPVPFQEAVILLAENTPAYWERFRIANEVVQRFSEYKKQVLAGNRKGNANALSGSLLRSFGNTYWFYYMFK</sequence>
<dbReference type="EMBL" id="SNRY01000284">
    <property type="protein sequence ID" value="KAA6343160.1"/>
    <property type="molecule type" value="Genomic_DNA"/>
</dbReference>
<evidence type="ECO:0008006" key="3">
    <source>
        <dbReference type="Google" id="ProtNLM"/>
    </source>
</evidence>
<feature type="transmembrane region" description="Helical" evidence="1">
    <location>
        <begin position="210"/>
        <end position="231"/>
    </location>
</feature>
<feature type="transmembrane region" description="Helical" evidence="1">
    <location>
        <begin position="180"/>
        <end position="203"/>
    </location>
</feature>
<feature type="transmembrane region" description="Helical" evidence="1">
    <location>
        <begin position="89"/>
        <end position="112"/>
    </location>
</feature>
<protein>
    <recommendedName>
        <fullName evidence="3">Transmembrane protein</fullName>
    </recommendedName>
</protein>
<gene>
    <name evidence="2" type="ORF">EZS27_009134</name>
</gene>
<comment type="caution">
    <text evidence="2">The sequence shown here is derived from an EMBL/GenBank/DDBJ whole genome shotgun (WGS) entry which is preliminary data.</text>
</comment>